<evidence type="ECO:0000256" key="4">
    <source>
        <dbReference type="ARBA" id="ARBA00022741"/>
    </source>
</evidence>
<evidence type="ECO:0000256" key="7">
    <source>
        <dbReference type="ARBA" id="ARBA00047899"/>
    </source>
</evidence>
<reference evidence="11" key="1">
    <citation type="submission" date="2020-10" db="EMBL/GenBank/DDBJ databases">
        <title>Genome-based taxonomic classification of the species Anabaenopsis elenkinii.</title>
        <authorList>
            <person name="Delbaje E."/>
            <person name="Andreote A.P.D."/>
            <person name="Pellegrinetti T.A."/>
            <person name="Cruz R.B."/>
            <person name="Branco L.H.Z."/>
            <person name="Fiore M.F."/>
        </authorList>
    </citation>
    <scope>NUCLEOTIDE SEQUENCE [LARGE SCALE GENOMIC DNA]</scope>
    <source>
        <strain evidence="11">CCIBt3563</strain>
    </source>
</reference>
<keyword evidence="3" id="KW-0808">Transferase</keyword>
<sequence length="575" mass="64811">MNDHMIGKVLQARYQVIQSLGAGVFGDTYIAVDREYPVNTKCTIKHIKSQTFAPGYLDNLRFCFLNEAGTIQRLGSHPQIPKFIGYFEENDQFYLVQEFVEGHSLSKELPVKESCGCLWTEAEVIELLEDVLTILDFVHSQGVIHCHIKPENLIRRTVDGKLALIDFGLIESVNLGGYGELPIYDLPVSALGYISPEQFIGQTQPNSDIYALGMIAIQALTGLEPLQLKLNLETNQIIWRTEDTSVSDQVAAILTKMISYDYQDRFQSVAEVLYTLRAVFNAPKIPYQLHQITRAENHDPQLEPSFGISSPGFSGMKIGLAANSLLVGLAACSLMNNSPAYSETERLYIATEEYQTGNFQKALALAESIPAYSNVYPEAQANIEEWQEKWQLASEQYEIAQTALEQERWSDVLSTAAKLPDISYWQSKIDTLVQQAQVNIARQTHDLLSKAYAKAVDREFSAAIEYLRQIPPESPAGALVQEKLAEYDQKRQIRAAYFLHRANIKASVGDWNGAIQFLRRIHNSTSVYPQAQTKLSEYTQKQQLQNRSVNVAFNALTAKTDRFHPQNELQEVNIR</sequence>
<dbReference type="PANTHER" id="PTHR24363:SF0">
    <property type="entry name" value="SERINE_THREONINE KINASE LIKE DOMAIN CONTAINING 1"/>
    <property type="match status" value="1"/>
</dbReference>
<name>A0A7S6RD09_9CYAN</name>
<dbReference type="PROSITE" id="PS50011">
    <property type="entry name" value="PROTEIN_KINASE_DOM"/>
    <property type="match status" value="1"/>
</dbReference>
<comment type="catalytic activity">
    <reaction evidence="7">
        <text>L-threonyl-[protein] + ATP = O-phospho-L-threonyl-[protein] + ADP + H(+)</text>
        <dbReference type="Rhea" id="RHEA:46608"/>
        <dbReference type="Rhea" id="RHEA-COMP:11060"/>
        <dbReference type="Rhea" id="RHEA-COMP:11605"/>
        <dbReference type="ChEBI" id="CHEBI:15378"/>
        <dbReference type="ChEBI" id="CHEBI:30013"/>
        <dbReference type="ChEBI" id="CHEBI:30616"/>
        <dbReference type="ChEBI" id="CHEBI:61977"/>
        <dbReference type="ChEBI" id="CHEBI:456216"/>
        <dbReference type="EC" id="2.7.11.1"/>
    </reaction>
</comment>
<dbReference type="GO" id="GO:0004674">
    <property type="term" value="F:protein serine/threonine kinase activity"/>
    <property type="evidence" value="ECO:0007669"/>
    <property type="project" value="UniProtKB-KW"/>
</dbReference>
<keyword evidence="2 10" id="KW-0723">Serine/threonine-protein kinase</keyword>
<dbReference type="Proteomes" id="UP000593846">
    <property type="component" value="Chromosome"/>
</dbReference>
<evidence type="ECO:0000256" key="5">
    <source>
        <dbReference type="ARBA" id="ARBA00022777"/>
    </source>
</evidence>
<keyword evidence="5 10" id="KW-0418">Kinase</keyword>
<dbReference type="KEGG" id="aee:IM676_18165"/>
<dbReference type="AlphaFoldDB" id="A0A7S6RD09"/>
<dbReference type="EC" id="2.7.11.1" evidence="1"/>
<evidence type="ECO:0000256" key="1">
    <source>
        <dbReference type="ARBA" id="ARBA00012513"/>
    </source>
</evidence>
<dbReference type="Gene3D" id="1.10.510.10">
    <property type="entry name" value="Transferase(Phosphotransferase) domain 1"/>
    <property type="match status" value="1"/>
</dbReference>
<evidence type="ECO:0000256" key="2">
    <source>
        <dbReference type="ARBA" id="ARBA00022527"/>
    </source>
</evidence>
<organism evidence="10 11">
    <name type="scientific">Anabaenopsis elenkinii CCIBt3563</name>
    <dbReference type="NCBI Taxonomy" id="2779889"/>
    <lineage>
        <taxon>Bacteria</taxon>
        <taxon>Bacillati</taxon>
        <taxon>Cyanobacteriota</taxon>
        <taxon>Cyanophyceae</taxon>
        <taxon>Nostocales</taxon>
        <taxon>Nodulariaceae</taxon>
        <taxon>Anabaenopsis</taxon>
    </lineage>
</organism>
<accession>A0A7S6RD09</accession>
<keyword evidence="11" id="KW-1185">Reference proteome</keyword>
<dbReference type="InterPro" id="IPR000719">
    <property type="entry name" value="Prot_kinase_dom"/>
</dbReference>
<dbReference type="Pfam" id="PF00069">
    <property type="entry name" value="Pkinase"/>
    <property type="match status" value="1"/>
</dbReference>
<dbReference type="RefSeq" id="WP_200988180.1">
    <property type="nucleotide sequence ID" value="NZ_CP063311.1"/>
</dbReference>
<evidence type="ECO:0000313" key="11">
    <source>
        <dbReference type="Proteomes" id="UP000593846"/>
    </source>
</evidence>
<dbReference type="EMBL" id="CP063311">
    <property type="protein sequence ID" value="QOV22556.1"/>
    <property type="molecule type" value="Genomic_DNA"/>
</dbReference>
<dbReference type="Gene3D" id="3.30.200.20">
    <property type="entry name" value="Phosphorylase Kinase, domain 1"/>
    <property type="match status" value="1"/>
</dbReference>
<dbReference type="PANTHER" id="PTHR24363">
    <property type="entry name" value="SERINE/THREONINE PROTEIN KINASE"/>
    <property type="match status" value="1"/>
</dbReference>
<evidence type="ECO:0000256" key="8">
    <source>
        <dbReference type="ARBA" id="ARBA00048679"/>
    </source>
</evidence>
<keyword evidence="4" id="KW-0547">Nucleotide-binding</keyword>
<keyword evidence="6" id="KW-0067">ATP-binding</keyword>
<dbReference type="CDD" id="cd14014">
    <property type="entry name" value="STKc_PknB_like"/>
    <property type="match status" value="1"/>
</dbReference>
<dbReference type="GO" id="GO:0005524">
    <property type="term" value="F:ATP binding"/>
    <property type="evidence" value="ECO:0007669"/>
    <property type="project" value="UniProtKB-KW"/>
</dbReference>
<feature type="domain" description="Protein kinase" evidence="9">
    <location>
        <begin position="14"/>
        <end position="280"/>
    </location>
</feature>
<gene>
    <name evidence="10" type="ORF">IM676_18165</name>
</gene>
<evidence type="ECO:0000256" key="6">
    <source>
        <dbReference type="ARBA" id="ARBA00022840"/>
    </source>
</evidence>
<dbReference type="InterPro" id="IPR011009">
    <property type="entry name" value="Kinase-like_dom_sf"/>
</dbReference>
<dbReference type="SUPFAM" id="SSF56112">
    <property type="entry name" value="Protein kinase-like (PK-like)"/>
    <property type="match status" value="1"/>
</dbReference>
<evidence type="ECO:0000313" key="10">
    <source>
        <dbReference type="EMBL" id="QOV22556.1"/>
    </source>
</evidence>
<protein>
    <recommendedName>
        <fullName evidence="1">non-specific serine/threonine protein kinase</fullName>
        <ecNumber evidence="1">2.7.11.1</ecNumber>
    </recommendedName>
</protein>
<proteinExistence type="predicted"/>
<comment type="catalytic activity">
    <reaction evidence="8">
        <text>L-seryl-[protein] + ATP = O-phospho-L-seryl-[protein] + ADP + H(+)</text>
        <dbReference type="Rhea" id="RHEA:17989"/>
        <dbReference type="Rhea" id="RHEA-COMP:9863"/>
        <dbReference type="Rhea" id="RHEA-COMP:11604"/>
        <dbReference type="ChEBI" id="CHEBI:15378"/>
        <dbReference type="ChEBI" id="CHEBI:29999"/>
        <dbReference type="ChEBI" id="CHEBI:30616"/>
        <dbReference type="ChEBI" id="CHEBI:83421"/>
        <dbReference type="ChEBI" id="CHEBI:456216"/>
        <dbReference type="EC" id="2.7.11.1"/>
    </reaction>
</comment>
<evidence type="ECO:0000256" key="3">
    <source>
        <dbReference type="ARBA" id="ARBA00022679"/>
    </source>
</evidence>
<evidence type="ECO:0000259" key="9">
    <source>
        <dbReference type="PROSITE" id="PS50011"/>
    </source>
</evidence>